<dbReference type="InterPro" id="IPR028994">
    <property type="entry name" value="Integrin_alpha_N"/>
</dbReference>
<dbReference type="SUPFAM" id="SSF69318">
    <property type="entry name" value="Integrin alpha N-terminal domain"/>
    <property type="match status" value="2"/>
</dbReference>
<dbReference type="Gene3D" id="2.130.10.130">
    <property type="entry name" value="Integrin alpha, N-terminal"/>
    <property type="match status" value="1"/>
</dbReference>
<evidence type="ECO:0008006" key="2">
    <source>
        <dbReference type="Google" id="ProtNLM"/>
    </source>
</evidence>
<name>A0A7V2F3L5_UNCEI</name>
<dbReference type="Proteomes" id="UP000886069">
    <property type="component" value="Unassembled WGS sequence"/>
</dbReference>
<sequence>DLNNDGLGDAIVTKQTAKGLSNFRGVINIFNGSQAGYTEQPDQVIISEGTASAQSLIRDVNGDDRLDLILPSVKISISAIIRFLVTRSIPISFNIFLLHEDNRFSDRPDFTKEVKFKIDFSGDSDTQAMDLDGDYNGDRRKDFVFGTGENELSIYLGESGHDDRLFSKKPVAQIEAEAYGDLRSPDLNGDGYSDMLIYYPNSNDKKGMVQILTNLGKL</sequence>
<dbReference type="EMBL" id="DSEC01000397">
    <property type="protein sequence ID" value="HER43922.1"/>
    <property type="molecule type" value="Genomic_DNA"/>
</dbReference>
<proteinExistence type="predicted"/>
<evidence type="ECO:0000313" key="1">
    <source>
        <dbReference type="EMBL" id="HER43922.1"/>
    </source>
</evidence>
<feature type="non-terminal residue" evidence="1">
    <location>
        <position position="1"/>
    </location>
</feature>
<accession>A0A7V2F3L5</accession>
<dbReference type="AlphaFoldDB" id="A0A7V2F3L5"/>
<organism evidence="1">
    <name type="scientific">Eiseniibacteriota bacterium</name>
    <dbReference type="NCBI Taxonomy" id="2212470"/>
    <lineage>
        <taxon>Bacteria</taxon>
        <taxon>Candidatus Eiseniibacteriota</taxon>
    </lineage>
</organism>
<comment type="caution">
    <text evidence="1">The sequence shown here is derived from an EMBL/GenBank/DDBJ whole genome shotgun (WGS) entry which is preliminary data.</text>
</comment>
<protein>
    <recommendedName>
        <fullName evidence="2">VCBS repeat-containing protein</fullName>
    </recommendedName>
</protein>
<gene>
    <name evidence="1" type="ORF">ENO08_05635</name>
</gene>
<reference evidence="1" key="1">
    <citation type="journal article" date="2020" name="mSystems">
        <title>Genome- and Community-Level Interaction Insights into Carbon Utilization and Element Cycling Functions of Hydrothermarchaeota in Hydrothermal Sediment.</title>
        <authorList>
            <person name="Zhou Z."/>
            <person name="Liu Y."/>
            <person name="Xu W."/>
            <person name="Pan J."/>
            <person name="Luo Z.H."/>
            <person name="Li M."/>
        </authorList>
    </citation>
    <scope>NUCLEOTIDE SEQUENCE [LARGE SCALE GENOMIC DNA]</scope>
    <source>
        <strain evidence="1">SpSt-1233</strain>
    </source>
</reference>